<feature type="transmembrane region" description="Helical" evidence="2">
    <location>
        <begin position="401"/>
        <end position="424"/>
    </location>
</feature>
<evidence type="ECO:0000256" key="2">
    <source>
        <dbReference type="SAM" id="Phobius"/>
    </source>
</evidence>
<dbReference type="Proteomes" id="UP001432027">
    <property type="component" value="Unassembled WGS sequence"/>
</dbReference>
<evidence type="ECO:0000313" key="4">
    <source>
        <dbReference type="EMBL" id="GMS97750.1"/>
    </source>
</evidence>
<accession>A0AAV5TTE2</accession>
<evidence type="ECO:0000256" key="3">
    <source>
        <dbReference type="SAM" id="SignalP"/>
    </source>
</evidence>
<reference evidence="4" key="1">
    <citation type="submission" date="2023-10" db="EMBL/GenBank/DDBJ databases">
        <title>Genome assembly of Pristionchus species.</title>
        <authorList>
            <person name="Yoshida K."/>
            <person name="Sommer R.J."/>
        </authorList>
    </citation>
    <scope>NUCLEOTIDE SEQUENCE</scope>
    <source>
        <strain evidence="4">RS0144</strain>
    </source>
</reference>
<keyword evidence="3" id="KW-0732">Signal</keyword>
<proteinExistence type="predicted"/>
<feature type="compositionally biased region" description="Acidic residues" evidence="1">
    <location>
        <begin position="535"/>
        <end position="548"/>
    </location>
</feature>
<dbReference type="AlphaFoldDB" id="A0AAV5TTE2"/>
<feature type="chain" id="PRO_5043887723" evidence="3">
    <location>
        <begin position="28"/>
        <end position="548"/>
    </location>
</feature>
<feature type="non-terminal residue" evidence="4">
    <location>
        <position position="1"/>
    </location>
</feature>
<comment type="caution">
    <text evidence="4">The sequence shown here is derived from an EMBL/GenBank/DDBJ whole genome shotgun (WGS) entry which is preliminary data.</text>
</comment>
<keyword evidence="2" id="KW-1133">Transmembrane helix</keyword>
<keyword evidence="2" id="KW-0812">Transmembrane</keyword>
<feature type="signal peptide" evidence="3">
    <location>
        <begin position="1"/>
        <end position="27"/>
    </location>
</feature>
<sequence length="548" mass="58932">VPLRYSMRPPPLFWLQLLLAATAAAAAEPTLATTTASPSAAAPAAAAATLVPTQPAAAHPLPLASLFLPQQLQQLQMRAMDGGGIGGLGGADAHAVPWLASLARSFPSSLRALDRHPTQSREAVSAIEQFSGPLVRFATGGQPVAADVEQLIDSIPHLARSATALKEADKVNLSSLDITSMPSNLITHVLNGGEIPGIDRAELDRVVREHLKRMSETADRLLRGEKVESLEKILPPLSKVPMEMVMTSLQGKTLPGLTAAETAKIREYYTKQLPSHALADADTASPLPETLSALGGMVQLLPPGYDIGRIPPEFIESIMASRVPDLSLLPPDLQDYFNAGKDEAMTIVRTLNSSVAEIVHQLTASLKKMPEVTRAEHYDISKVTHEVIDVEANKEKQNRNVLYTIAWVVAAAGVAAFVAICLLYRKFADPSRRAPPSAVTPPARDTDALPADSPRLGVPIADDPASPRRRYVASTSPDAQAKVEFAAKTCRFSTPKPQLVLNSPELAAKEEEEEKEEQKQEENDVIVEKEKVDDVSAESDDIYDDTTQ</sequence>
<evidence type="ECO:0000256" key="1">
    <source>
        <dbReference type="SAM" id="MobiDB-lite"/>
    </source>
</evidence>
<name>A0AAV5TTE2_9BILA</name>
<feature type="compositionally biased region" description="Basic and acidic residues" evidence="1">
    <location>
        <begin position="516"/>
        <end position="534"/>
    </location>
</feature>
<evidence type="ECO:0000313" key="5">
    <source>
        <dbReference type="Proteomes" id="UP001432027"/>
    </source>
</evidence>
<dbReference type="EMBL" id="BTSX01000004">
    <property type="protein sequence ID" value="GMS97750.1"/>
    <property type="molecule type" value="Genomic_DNA"/>
</dbReference>
<feature type="region of interest" description="Disordered" evidence="1">
    <location>
        <begin position="431"/>
        <end position="475"/>
    </location>
</feature>
<protein>
    <submittedName>
        <fullName evidence="4">Uncharacterized protein</fullName>
    </submittedName>
</protein>
<keyword evidence="2" id="KW-0472">Membrane</keyword>
<feature type="region of interest" description="Disordered" evidence="1">
    <location>
        <begin position="496"/>
        <end position="548"/>
    </location>
</feature>
<organism evidence="4 5">
    <name type="scientific">Pristionchus entomophagus</name>
    <dbReference type="NCBI Taxonomy" id="358040"/>
    <lineage>
        <taxon>Eukaryota</taxon>
        <taxon>Metazoa</taxon>
        <taxon>Ecdysozoa</taxon>
        <taxon>Nematoda</taxon>
        <taxon>Chromadorea</taxon>
        <taxon>Rhabditida</taxon>
        <taxon>Rhabditina</taxon>
        <taxon>Diplogasteromorpha</taxon>
        <taxon>Diplogasteroidea</taxon>
        <taxon>Neodiplogasteridae</taxon>
        <taxon>Pristionchus</taxon>
    </lineage>
</organism>
<keyword evidence="5" id="KW-1185">Reference proteome</keyword>
<gene>
    <name evidence="4" type="ORF">PENTCL1PPCAC_19925</name>
</gene>